<dbReference type="Proteomes" id="UP000499080">
    <property type="component" value="Unassembled WGS sequence"/>
</dbReference>
<reference evidence="1 2" key="1">
    <citation type="journal article" date="2019" name="Sci. Rep.">
        <title>Orb-weaving spider Araneus ventricosus genome elucidates the spidroin gene catalogue.</title>
        <authorList>
            <person name="Kono N."/>
            <person name="Nakamura H."/>
            <person name="Ohtoshi R."/>
            <person name="Moran D.A.P."/>
            <person name="Shinohara A."/>
            <person name="Yoshida Y."/>
            <person name="Fujiwara M."/>
            <person name="Mori M."/>
            <person name="Tomita M."/>
            <person name="Arakawa K."/>
        </authorList>
    </citation>
    <scope>NUCLEOTIDE SEQUENCE [LARGE SCALE GENOMIC DNA]</scope>
</reference>
<comment type="caution">
    <text evidence="1">The sequence shown here is derived from an EMBL/GenBank/DDBJ whole genome shotgun (WGS) entry which is preliminary data.</text>
</comment>
<protein>
    <submittedName>
        <fullName evidence="1">Uncharacterized protein</fullName>
    </submittedName>
</protein>
<keyword evidence="2" id="KW-1185">Reference proteome</keyword>
<evidence type="ECO:0000313" key="1">
    <source>
        <dbReference type="EMBL" id="GBO19607.1"/>
    </source>
</evidence>
<dbReference type="EMBL" id="BGPR01043074">
    <property type="protein sequence ID" value="GBO19607.1"/>
    <property type="molecule type" value="Genomic_DNA"/>
</dbReference>
<dbReference type="AlphaFoldDB" id="A0A4Y2V794"/>
<evidence type="ECO:0000313" key="2">
    <source>
        <dbReference type="Proteomes" id="UP000499080"/>
    </source>
</evidence>
<organism evidence="1 2">
    <name type="scientific">Araneus ventricosus</name>
    <name type="common">Orbweaver spider</name>
    <name type="synonym">Epeira ventricosa</name>
    <dbReference type="NCBI Taxonomy" id="182803"/>
    <lineage>
        <taxon>Eukaryota</taxon>
        <taxon>Metazoa</taxon>
        <taxon>Ecdysozoa</taxon>
        <taxon>Arthropoda</taxon>
        <taxon>Chelicerata</taxon>
        <taxon>Arachnida</taxon>
        <taxon>Araneae</taxon>
        <taxon>Araneomorphae</taxon>
        <taxon>Entelegynae</taxon>
        <taxon>Araneoidea</taxon>
        <taxon>Araneidae</taxon>
        <taxon>Araneus</taxon>
    </lineage>
</organism>
<name>A0A4Y2V794_ARAVE</name>
<sequence length="94" mass="10942">MESGRVGRMRAMLMNICRHATETTLFALSCGNHDCRYAYPDIVAATSRQCLSCQDAMPVCRVHVYRYRRMSDARRHWYASRLRQNGRAPVMSLR</sequence>
<accession>A0A4Y2V794</accession>
<gene>
    <name evidence="1" type="ORF">AVEN_231211_1</name>
</gene>
<proteinExistence type="predicted"/>